<dbReference type="AlphaFoldDB" id="A0A8T0DBV6"/>
<keyword evidence="2" id="KW-1185">Reference proteome</keyword>
<dbReference type="EMBL" id="JTDF01009067">
    <property type="protein sequence ID" value="KAF8564298.1"/>
    <property type="molecule type" value="Genomic_DNA"/>
</dbReference>
<gene>
    <name evidence="1" type="ORF">P879_06978</name>
</gene>
<evidence type="ECO:0000313" key="1">
    <source>
        <dbReference type="EMBL" id="KAF8564298.1"/>
    </source>
</evidence>
<proteinExistence type="predicted"/>
<comment type="caution">
    <text evidence="1">The sequence shown here is derived from an EMBL/GenBank/DDBJ whole genome shotgun (WGS) entry which is preliminary data.</text>
</comment>
<sequence length="222" mass="25408">MALKLIPPKVSRLEVGRDRKRSETFAALLGPRQTIGRSYRDLKRLQYHLTEQGRPFRWSDERSASLETLKKEVDVTTSTSLLEHLRQNDASSASIGAMLFQETPEVTILDEVNTTLACDFNTSWVEDQLSDPYRTNIYKRQANGLSRSFAIEMRQKPSDERLLRGYCKELKLIGGVLHRVDQFEPNLVTPKLKAAAVLQEVHAKFGHTSQLRTESATRQRYC</sequence>
<evidence type="ECO:0000313" key="2">
    <source>
        <dbReference type="Proteomes" id="UP000699462"/>
    </source>
</evidence>
<dbReference type="OrthoDB" id="6273767at2759"/>
<dbReference type="Proteomes" id="UP000699462">
    <property type="component" value="Unassembled WGS sequence"/>
</dbReference>
<protein>
    <submittedName>
        <fullName evidence="1">Uncharacterized protein</fullName>
    </submittedName>
</protein>
<reference evidence="1 2" key="1">
    <citation type="submission" date="2019-07" db="EMBL/GenBank/DDBJ databases">
        <title>Annotation for the trematode Paragonimus westermani.</title>
        <authorList>
            <person name="Choi Y.-J."/>
        </authorList>
    </citation>
    <scope>NUCLEOTIDE SEQUENCE [LARGE SCALE GENOMIC DNA]</scope>
    <source>
        <strain evidence="1">180907_Pwestermani</strain>
    </source>
</reference>
<accession>A0A8T0DBV6</accession>
<name>A0A8T0DBV6_9TREM</name>
<organism evidence="1 2">
    <name type="scientific">Paragonimus westermani</name>
    <dbReference type="NCBI Taxonomy" id="34504"/>
    <lineage>
        <taxon>Eukaryota</taxon>
        <taxon>Metazoa</taxon>
        <taxon>Spiralia</taxon>
        <taxon>Lophotrochozoa</taxon>
        <taxon>Platyhelminthes</taxon>
        <taxon>Trematoda</taxon>
        <taxon>Digenea</taxon>
        <taxon>Plagiorchiida</taxon>
        <taxon>Troglotremata</taxon>
        <taxon>Troglotrematidae</taxon>
        <taxon>Paragonimus</taxon>
    </lineage>
</organism>